<proteinExistence type="predicted"/>
<evidence type="ECO:0000256" key="1">
    <source>
        <dbReference type="SAM" id="MobiDB-lite"/>
    </source>
</evidence>
<evidence type="ECO:0000313" key="3">
    <source>
        <dbReference type="Proteomes" id="UP001066276"/>
    </source>
</evidence>
<dbReference type="Proteomes" id="UP001066276">
    <property type="component" value="Chromosome 1_1"/>
</dbReference>
<dbReference type="AlphaFoldDB" id="A0AAV7WWG3"/>
<protein>
    <submittedName>
        <fullName evidence="2">Uncharacterized protein</fullName>
    </submittedName>
</protein>
<organism evidence="2 3">
    <name type="scientific">Pleurodeles waltl</name>
    <name type="common">Iberian ribbed newt</name>
    <dbReference type="NCBI Taxonomy" id="8319"/>
    <lineage>
        <taxon>Eukaryota</taxon>
        <taxon>Metazoa</taxon>
        <taxon>Chordata</taxon>
        <taxon>Craniata</taxon>
        <taxon>Vertebrata</taxon>
        <taxon>Euteleostomi</taxon>
        <taxon>Amphibia</taxon>
        <taxon>Batrachia</taxon>
        <taxon>Caudata</taxon>
        <taxon>Salamandroidea</taxon>
        <taxon>Salamandridae</taxon>
        <taxon>Pleurodelinae</taxon>
        <taxon>Pleurodeles</taxon>
    </lineage>
</organism>
<dbReference type="EMBL" id="JANPWB010000001">
    <property type="protein sequence ID" value="KAJ1216803.1"/>
    <property type="molecule type" value="Genomic_DNA"/>
</dbReference>
<accession>A0AAV7WWG3</accession>
<evidence type="ECO:0000313" key="2">
    <source>
        <dbReference type="EMBL" id="KAJ1216803.1"/>
    </source>
</evidence>
<feature type="region of interest" description="Disordered" evidence="1">
    <location>
        <begin position="19"/>
        <end position="86"/>
    </location>
</feature>
<sequence>MVIESEILLGIHRRLRDDVLGNREGRKRSDRGEKREDEGDRSLRSREWFDEEKSNLSSEADSGETKDPSAVAEKKPKTNQQRTEAGVRPGYQIVLRFLADLPQALAT</sequence>
<feature type="compositionally biased region" description="Basic and acidic residues" evidence="1">
    <location>
        <begin position="30"/>
        <end position="54"/>
    </location>
</feature>
<name>A0AAV7WWG3_PLEWA</name>
<reference evidence="2" key="1">
    <citation type="journal article" date="2022" name="bioRxiv">
        <title>Sequencing and chromosome-scale assembly of the giantPleurodeles waltlgenome.</title>
        <authorList>
            <person name="Brown T."/>
            <person name="Elewa A."/>
            <person name="Iarovenko S."/>
            <person name="Subramanian E."/>
            <person name="Araus A.J."/>
            <person name="Petzold A."/>
            <person name="Susuki M."/>
            <person name="Suzuki K.-i.T."/>
            <person name="Hayashi T."/>
            <person name="Toyoda A."/>
            <person name="Oliveira C."/>
            <person name="Osipova E."/>
            <person name="Leigh N.D."/>
            <person name="Simon A."/>
            <person name="Yun M.H."/>
        </authorList>
    </citation>
    <scope>NUCLEOTIDE SEQUENCE</scope>
    <source>
        <strain evidence="2">20211129_DDA</strain>
        <tissue evidence="2">Liver</tissue>
    </source>
</reference>
<gene>
    <name evidence="2" type="ORF">NDU88_004402</name>
</gene>
<feature type="compositionally biased region" description="Basic and acidic residues" evidence="1">
    <location>
        <begin position="63"/>
        <end position="76"/>
    </location>
</feature>
<comment type="caution">
    <text evidence="2">The sequence shown here is derived from an EMBL/GenBank/DDBJ whole genome shotgun (WGS) entry which is preliminary data.</text>
</comment>
<keyword evidence="3" id="KW-1185">Reference proteome</keyword>